<reference evidence="3 5" key="3">
    <citation type="submission" date="2016-06" db="EMBL/GenBank/DDBJ databases">
        <authorList>
            <consortium name="Pathogen Informatics"/>
        </authorList>
    </citation>
    <scope>NUCLEOTIDE SEQUENCE [LARGE SCALE GENOMIC DNA]</scope>
</reference>
<evidence type="ECO:0000313" key="4">
    <source>
        <dbReference type="Proteomes" id="UP000078597"/>
    </source>
</evidence>
<dbReference type="GO" id="GO:0045048">
    <property type="term" value="P:protein insertion into ER membrane"/>
    <property type="evidence" value="ECO:0007669"/>
    <property type="project" value="InterPro"/>
</dbReference>
<accession>A0A1A8W7P4</accession>
<sequence>MGKSMREKLAKEKIEKGEHYEAHQLIKSIINKKLLKKDFTGCIHVIFYFCPKFAKAEQYVLLCDLMYQCCIILIQNELPFNMDFANKIIEIFEKCPPNSTDEKYKFMNKSITWSTNDDHIFGYAGFHKAIGNSYVDDKKFALAHNHYIYLDDNEILYNVITMWRKEGYPSEFDFFVLRTTLCLIVLDKFRQALDLINKFETNLNRQDVPLPVQVAYLITCSCIYNSEALYDDVKYRYRLILSYDPEFKKYTDIIDAAIFNKKRVNLFSMLQSVFS</sequence>
<gene>
    <name evidence="3" type="primary">PmUG01_12078400</name>
    <name evidence="2" type="ORF">PMALA_024650</name>
    <name evidence="3" type="ORF">PMUG01_12078400</name>
</gene>
<evidence type="ECO:0000256" key="1">
    <source>
        <dbReference type="ARBA" id="ARBA00005351"/>
    </source>
</evidence>
<reference evidence="4" key="2">
    <citation type="submission" date="2016-05" db="EMBL/GenBank/DDBJ databases">
        <authorList>
            <person name="Naeem Raeece"/>
        </authorList>
    </citation>
    <scope>NUCLEOTIDE SEQUENCE [LARGE SCALE GENOMIC DNA]</scope>
</reference>
<evidence type="ECO:0000313" key="3">
    <source>
        <dbReference type="EMBL" id="SCO94186.1"/>
    </source>
</evidence>
<comment type="similarity">
    <text evidence="1">Belongs to the GET4 family.</text>
</comment>
<dbReference type="VEuPathDB" id="PlasmoDB:PmUG01_12078400"/>
<dbReference type="Pfam" id="PF04190">
    <property type="entry name" value="GET4"/>
    <property type="match status" value="1"/>
</dbReference>
<dbReference type="Proteomes" id="UP000219813">
    <property type="component" value="Chromosome 12"/>
</dbReference>
<organism evidence="2 4">
    <name type="scientific">Plasmodium malariae</name>
    <dbReference type="NCBI Taxonomy" id="5858"/>
    <lineage>
        <taxon>Eukaryota</taxon>
        <taxon>Sar</taxon>
        <taxon>Alveolata</taxon>
        <taxon>Apicomplexa</taxon>
        <taxon>Aconoidasida</taxon>
        <taxon>Haemosporida</taxon>
        <taxon>Plasmodiidae</taxon>
        <taxon>Plasmodium</taxon>
        <taxon>Plasmodium (Plasmodium)</taxon>
    </lineage>
</organism>
<dbReference type="EMBL" id="FLQW01001317">
    <property type="protein sequence ID" value="SBS89025.1"/>
    <property type="molecule type" value="Genomic_DNA"/>
</dbReference>
<protein>
    <submittedName>
        <fullName evidence="2">Uncharacterized protein</fullName>
    </submittedName>
</protein>
<evidence type="ECO:0000313" key="2">
    <source>
        <dbReference type="EMBL" id="SBS89025.1"/>
    </source>
</evidence>
<name>A0A1A8W7P4_PLAMA</name>
<dbReference type="RefSeq" id="XP_028863462.1">
    <property type="nucleotide sequence ID" value="XM_029007032.1"/>
</dbReference>
<evidence type="ECO:0000313" key="5">
    <source>
        <dbReference type="Proteomes" id="UP000219813"/>
    </source>
</evidence>
<dbReference type="InterPro" id="IPR007317">
    <property type="entry name" value="GET4"/>
</dbReference>
<keyword evidence="5" id="KW-1185">Reference proteome</keyword>
<dbReference type="InterPro" id="IPR011990">
    <property type="entry name" value="TPR-like_helical_dom_sf"/>
</dbReference>
<dbReference type="GeneID" id="39870771"/>
<dbReference type="EMBL" id="LT594633">
    <property type="protein sequence ID" value="SCO94186.1"/>
    <property type="molecule type" value="Genomic_DNA"/>
</dbReference>
<dbReference type="Proteomes" id="UP000078597">
    <property type="component" value="Unassembled WGS sequence"/>
</dbReference>
<dbReference type="Gene3D" id="1.25.40.10">
    <property type="entry name" value="Tetratricopeptide repeat domain"/>
    <property type="match status" value="1"/>
</dbReference>
<proteinExistence type="inferred from homology"/>
<dbReference type="OrthoDB" id="10252405at2759"/>
<dbReference type="KEGG" id="pmal:PMUG01_12078400"/>
<dbReference type="PANTHER" id="PTHR12875">
    <property type="entry name" value="GOLGI TO ER TRAFFIC PROTEIN 4 HOMOLOG"/>
    <property type="match status" value="1"/>
</dbReference>
<dbReference type="GO" id="GO:0005829">
    <property type="term" value="C:cytosol"/>
    <property type="evidence" value="ECO:0007669"/>
    <property type="project" value="TreeGrafter"/>
</dbReference>
<dbReference type="PANTHER" id="PTHR12875:SF0">
    <property type="entry name" value="GOLGI TO ER TRAFFIC PROTEIN 4 HOMOLOG"/>
    <property type="match status" value="1"/>
</dbReference>
<dbReference type="AlphaFoldDB" id="A0A1A8W7P4"/>
<reference evidence="2" key="1">
    <citation type="submission" date="2016-05" db="EMBL/GenBank/DDBJ databases">
        <authorList>
            <person name="Lavstsen T."/>
            <person name="Jespersen J.S."/>
        </authorList>
    </citation>
    <scope>NUCLEOTIDE SEQUENCE [LARGE SCALE GENOMIC DNA]</scope>
</reference>
<dbReference type="OMA" id="IFKKCPP"/>